<dbReference type="GO" id="GO:0043190">
    <property type="term" value="C:ATP-binding cassette (ABC) transporter complex"/>
    <property type="evidence" value="ECO:0007669"/>
    <property type="project" value="InterPro"/>
</dbReference>
<dbReference type="PANTHER" id="PTHR30290">
    <property type="entry name" value="PERIPLASMIC BINDING COMPONENT OF ABC TRANSPORTER"/>
    <property type="match status" value="1"/>
</dbReference>
<protein>
    <submittedName>
        <fullName evidence="5">Peptide/nickel transport system substrate-binding protein</fullName>
    </submittedName>
</protein>
<evidence type="ECO:0000256" key="3">
    <source>
        <dbReference type="SAM" id="SignalP"/>
    </source>
</evidence>
<dbReference type="AlphaFoldDB" id="A0A7W9Z0F6"/>
<dbReference type="Proteomes" id="UP000535501">
    <property type="component" value="Unassembled WGS sequence"/>
</dbReference>
<dbReference type="InterPro" id="IPR030678">
    <property type="entry name" value="Peptide/Ni-bd"/>
</dbReference>
<dbReference type="PIRSF" id="PIRSF002741">
    <property type="entry name" value="MppA"/>
    <property type="match status" value="1"/>
</dbReference>
<keyword evidence="6" id="KW-1185">Reference proteome</keyword>
<comment type="subcellular location">
    <subcellularLocation>
        <location evidence="1">Periplasm</location>
    </subcellularLocation>
</comment>
<evidence type="ECO:0000259" key="4">
    <source>
        <dbReference type="Pfam" id="PF00496"/>
    </source>
</evidence>
<evidence type="ECO:0000313" key="5">
    <source>
        <dbReference type="EMBL" id="MBB6181642.1"/>
    </source>
</evidence>
<dbReference type="Pfam" id="PF00496">
    <property type="entry name" value="SBP_bac_5"/>
    <property type="match status" value="1"/>
</dbReference>
<evidence type="ECO:0000313" key="6">
    <source>
        <dbReference type="Proteomes" id="UP000535501"/>
    </source>
</evidence>
<reference evidence="5 6" key="1">
    <citation type="submission" date="2020-08" db="EMBL/GenBank/DDBJ databases">
        <title>Genomic Encyclopedia of Type Strains, Phase IV (KMG-IV): sequencing the most valuable type-strain genomes for metagenomic binning, comparative biology and taxonomic classification.</title>
        <authorList>
            <person name="Goeker M."/>
        </authorList>
    </citation>
    <scope>NUCLEOTIDE SEQUENCE [LARGE SCALE GENOMIC DNA]</scope>
    <source>
        <strain evidence="5 6">DSM 102134</strain>
    </source>
</reference>
<dbReference type="Gene3D" id="3.10.105.10">
    <property type="entry name" value="Dipeptide-binding Protein, Domain 3"/>
    <property type="match status" value="1"/>
</dbReference>
<evidence type="ECO:0000256" key="1">
    <source>
        <dbReference type="ARBA" id="ARBA00004418"/>
    </source>
</evidence>
<dbReference type="CDD" id="cd08509">
    <property type="entry name" value="PBP2_TmCBP_oligosaccharides_like"/>
    <property type="match status" value="1"/>
</dbReference>
<dbReference type="InterPro" id="IPR039424">
    <property type="entry name" value="SBP_5"/>
</dbReference>
<dbReference type="RefSeq" id="WP_172977876.1">
    <property type="nucleotide sequence ID" value="NZ_JACHEJ010000011.1"/>
</dbReference>
<comment type="similarity">
    <text evidence="2">Belongs to the bacterial solute-binding protein 5 family.</text>
</comment>
<keyword evidence="3" id="KW-0732">Signal</keyword>
<feature type="chain" id="PRO_5030753035" evidence="3">
    <location>
        <begin position="36"/>
        <end position="594"/>
    </location>
</feature>
<organism evidence="5 6">
    <name type="scientific">Pseudorhizobium flavum</name>
    <dbReference type="NCBI Taxonomy" id="1335061"/>
    <lineage>
        <taxon>Bacteria</taxon>
        <taxon>Pseudomonadati</taxon>
        <taxon>Pseudomonadota</taxon>
        <taxon>Alphaproteobacteria</taxon>
        <taxon>Hyphomicrobiales</taxon>
        <taxon>Rhizobiaceae</taxon>
        <taxon>Rhizobium/Agrobacterium group</taxon>
        <taxon>Pseudorhizobium</taxon>
    </lineage>
</organism>
<name>A0A7W9Z0F6_9HYPH</name>
<dbReference type="SUPFAM" id="SSF53850">
    <property type="entry name" value="Periplasmic binding protein-like II"/>
    <property type="match status" value="1"/>
</dbReference>
<comment type="caution">
    <text evidence="5">The sequence shown here is derived from an EMBL/GenBank/DDBJ whole genome shotgun (WGS) entry which is preliminary data.</text>
</comment>
<dbReference type="PANTHER" id="PTHR30290:SF65">
    <property type="entry name" value="MONOACYL PHOSPHATIDYLINOSITOL TETRAMANNOSIDE-BINDING PROTEIN LPQW-RELATED"/>
    <property type="match status" value="1"/>
</dbReference>
<dbReference type="EMBL" id="JACHEJ010000011">
    <property type="protein sequence ID" value="MBB6181642.1"/>
    <property type="molecule type" value="Genomic_DNA"/>
</dbReference>
<sequence length="594" mass="65860">MDWEESMPKFRSTGAKSAGAAVLAAVLLSTTMAYGQTVPDVPRNRTLISQGWDYYNAVPSTENFNPYAGVLLHQRNSLHYTVNEALFYTNHFTNELIPWIGESYSYNDDYTQVTIKLREGVRWSDGEALDAEDVAFTFSMLKAAAPDLLFSSAIDEWVASAEVIDPLTVKVSLTKPGPRWATDFLATGQSTRLVVVPQHIWEGNDPKTFNNFDLANGWPVGTGPFKLVKSDASSLFFDRRDEWWAQDAGLVEAMPKVERVIYVPATAEAMPQLYATNQIDIGRNIQSGVFEAIRFQNPNLTAWNNEGPVWGAPNGCVVGIRFNTQRQPFDNVALRQAINAAIDRDQIVNLAYEGSVKKAILPFSSYRGMLDYVDQLEKSLDVGTLDQHDLSKVDQLLQGAGFTKSAGTWVQPDGSPLQIAVQVGQGDPVGPVLVQQLKSAGFDAIVNVQQVTAQTEALSTGNFGLSVYPHCGSLYDPWQTLEHFHSKYAAPEGQAATNLRAVTRYGNPDLDALLDKMEASQPSPDNPEYMELVEQATAIFVRDLPEIPLFEEIQTQPFNTTYWTGYPSFDNPYVAQPLPWEGFALVIHRLQPTQ</sequence>
<dbReference type="Gene3D" id="3.90.76.10">
    <property type="entry name" value="Dipeptide-binding Protein, Domain 1"/>
    <property type="match status" value="1"/>
</dbReference>
<dbReference type="GO" id="GO:1904680">
    <property type="term" value="F:peptide transmembrane transporter activity"/>
    <property type="evidence" value="ECO:0007669"/>
    <property type="project" value="TreeGrafter"/>
</dbReference>
<accession>A0A7W9Z0F6</accession>
<feature type="signal peptide" evidence="3">
    <location>
        <begin position="1"/>
        <end position="35"/>
    </location>
</feature>
<evidence type="ECO:0000256" key="2">
    <source>
        <dbReference type="ARBA" id="ARBA00005695"/>
    </source>
</evidence>
<proteinExistence type="inferred from homology"/>
<dbReference type="Gene3D" id="3.40.190.10">
    <property type="entry name" value="Periplasmic binding protein-like II"/>
    <property type="match status" value="1"/>
</dbReference>
<dbReference type="InterPro" id="IPR000914">
    <property type="entry name" value="SBP_5_dom"/>
</dbReference>
<dbReference type="GO" id="GO:0030288">
    <property type="term" value="C:outer membrane-bounded periplasmic space"/>
    <property type="evidence" value="ECO:0007669"/>
    <property type="project" value="UniProtKB-ARBA"/>
</dbReference>
<gene>
    <name evidence="5" type="ORF">HNQ75_003630</name>
</gene>
<dbReference type="GO" id="GO:0015833">
    <property type="term" value="P:peptide transport"/>
    <property type="evidence" value="ECO:0007669"/>
    <property type="project" value="TreeGrafter"/>
</dbReference>
<feature type="domain" description="Solute-binding protein family 5" evidence="4">
    <location>
        <begin position="95"/>
        <end position="488"/>
    </location>
</feature>